<accession>A0A6P8W806</accession>
<protein>
    <recommendedName>
        <fullName evidence="5">Phosphatidylinositol-glycan biosynthesis class W protein</fullName>
        <ecNumber evidence="5">2.3.-.-</ecNumber>
    </recommendedName>
</protein>
<evidence type="ECO:0000256" key="2">
    <source>
        <dbReference type="ARBA" id="ARBA00022692"/>
    </source>
</evidence>
<comment type="pathway">
    <text evidence="5">Glycolipid biosynthesis; glycosylphosphatidylinositol-anchor biosynthesis.</text>
</comment>
<dbReference type="GO" id="GO:0032216">
    <property type="term" value="F:glucosaminyl-phosphatidylinositol O-acyltransferase activity"/>
    <property type="evidence" value="ECO:0007669"/>
    <property type="project" value="TreeGrafter"/>
</dbReference>
<feature type="transmembrane region" description="Helical" evidence="5">
    <location>
        <begin position="489"/>
        <end position="512"/>
    </location>
</feature>
<evidence type="ECO:0000256" key="1">
    <source>
        <dbReference type="ARBA" id="ARBA00004141"/>
    </source>
</evidence>
<feature type="transmembrane region" description="Helical" evidence="5">
    <location>
        <begin position="204"/>
        <end position="224"/>
    </location>
</feature>
<comment type="similarity">
    <text evidence="5">Belongs to the PIGW family.</text>
</comment>
<dbReference type="GeneID" id="117564774"/>
<feature type="transmembrane region" description="Helical" evidence="5">
    <location>
        <begin position="169"/>
        <end position="189"/>
    </location>
</feature>
<dbReference type="UniPathway" id="UPA00196"/>
<dbReference type="PANTHER" id="PTHR20661">
    <property type="entry name" value="PHOSPHATIDYLINOSITOL-GLYCAN BIOSYNTHESIS CLASS W PROTEIN"/>
    <property type="match status" value="1"/>
</dbReference>
<dbReference type="Pfam" id="PF06423">
    <property type="entry name" value="GWT1"/>
    <property type="match status" value="1"/>
</dbReference>
<keyword evidence="6" id="KW-1185">Reference proteome</keyword>
<comment type="caution">
    <text evidence="5">Lacks conserved residue(s) required for the propagation of feature annotation.</text>
</comment>
<evidence type="ECO:0000256" key="5">
    <source>
        <dbReference type="RuleBase" id="RU280819"/>
    </source>
</evidence>
<name>A0A6P8W806_DROAB</name>
<keyword evidence="5" id="KW-0337">GPI-anchor biosynthesis</keyword>
<keyword evidence="5" id="KW-0012">Acyltransferase</keyword>
<dbReference type="PANTHER" id="PTHR20661:SF0">
    <property type="entry name" value="PHOSPHATIDYLINOSITOL-GLYCAN BIOSYNTHESIS CLASS W PROTEIN"/>
    <property type="match status" value="1"/>
</dbReference>
<feature type="transmembrane region" description="Helical" evidence="5">
    <location>
        <begin position="403"/>
        <end position="429"/>
    </location>
</feature>
<dbReference type="AlphaFoldDB" id="A0A6P8W806"/>
<dbReference type="InterPro" id="IPR009447">
    <property type="entry name" value="PIGW/GWT1"/>
</dbReference>
<feature type="transmembrane region" description="Helical" evidence="5">
    <location>
        <begin position="130"/>
        <end position="148"/>
    </location>
</feature>
<dbReference type="OrthoDB" id="15270at2759"/>
<dbReference type="GO" id="GO:0005789">
    <property type="term" value="C:endoplasmic reticulum membrane"/>
    <property type="evidence" value="ECO:0007669"/>
    <property type="project" value="UniProtKB-SubCell"/>
</dbReference>
<evidence type="ECO:0000256" key="3">
    <source>
        <dbReference type="ARBA" id="ARBA00022989"/>
    </source>
</evidence>
<dbReference type="GO" id="GO:0006506">
    <property type="term" value="P:GPI anchor biosynthetic process"/>
    <property type="evidence" value="ECO:0007669"/>
    <property type="project" value="UniProtKB-UniPathway"/>
</dbReference>
<keyword evidence="4 5" id="KW-0472">Membrane</keyword>
<sequence>MRTMSWPGLDIGSTPGKGYYYEAYNPAGSCLLSAPLHIFEGYLTKIGWTPVVDIDLVEVVEYRTDKKSWQSVRSSLSSFLMIMPTLLGFTLSQLLCQRLHLHSTRRFLMEFIVVSLPTVCNMMLSSECNALYVTLVGAYIAYLLWRSGVWSRFPAETTDYSFKLGKRPIVFTLIRATAYLGTGAAILAIDFKHFLVGNGKSRDFGATIMDMGIGLFVVIMGLVSQRSRHLGDIKRLPKVVLPLLVLGSARTLVITMIDYHQDEREYGKHLNAFFTLGFTKLFGSIVSLLAPSDKQLLPLSLGVLGLHELILQLSLSEYVMQSVERIGLLDSNREGLSALPGCIALYLLSIYVAKWYMSQDHLNYVQFCSKLRHMFIFCIIGWLLVFVCAFTCGIARVTFNTGYVIWLISICLSLMLLYAFLFEFALVIARQNTLLIPDTIKRPAQMAQSKPTDLPAFVESLNMNGLTHFMISNFLTGFVNMSLEPMQRSSLQGIFILISYMLVTGGVVYVLFRKQIRLA</sequence>
<feature type="transmembrane region" description="Helical" evidence="5">
    <location>
        <begin position="76"/>
        <end position="95"/>
    </location>
</feature>
<evidence type="ECO:0000256" key="4">
    <source>
        <dbReference type="ARBA" id="ARBA00023136"/>
    </source>
</evidence>
<proteinExistence type="inferred from homology"/>
<dbReference type="RefSeq" id="XP_034099564.1">
    <property type="nucleotide sequence ID" value="XM_034243673.2"/>
</dbReference>
<keyword evidence="5" id="KW-0256">Endoplasmic reticulum</keyword>
<keyword evidence="5" id="KW-0808">Transferase</keyword>
<dbReference type="GO" id="GO:0072659">
    <property type="term" value="P:protein localization to plasma membrane"/>
    <property type="evidence" value="ECO:0007669"/>
    <property type="project" value="TreeGrafter"/>
</dbReference>
<reference evidence="7" key="1">
    <citation type="submission" date="2025-08" db="UniProtKB">
        <authorList>
            <consortium name="RefSeq"/>
        </authorList>
    </citation>
    <scope>IDENTIFICATION</scope>
    <source>
        <strain evidence="7">15112-1751.03</strain>
        <tissue evidence="7">Whole Adult</tissue>
    </source>
</reference>
<dbReference type="EC" id="2.3.-.-" evidence="5"/>
<organism evidence="6 7">
    <name type="scientific">Drosophila albomicans</name>
    <name type="common">Fruit fly</name>
    <dbReference type="NCBI Taxonomy" id="7291"/>
    <lineage>
        <taxon>Eukaryota</taxon>
        <taxon>Metazoa</taxon>
        <taxon>Ecdysozoa</taxon>
        <taxon>Arthropoda</taxon>
        <taxon>Hexapoda</taxon>
        <taxon>Insecta</taxon>
        <taxon>Pterygota</taxon>
        <taxon>Neoptera</taxon>
        <taxon>Endopterygota</taxon>
        <taxon>Diptera</taxon>
        <taxon>Brachycera</taxon>
        <taxon>Muscomorpha</taxon>
        <taxon>Ephydroidea</taxon>
        <taxon>Drosophilidae</taxon>
        <taxon>Drosophila</taxon>
    </lineage>
</organism>
<feature type="transmembrane region" description="Helical" evidence="5">
    <location>
        <begin position="374"/>
        <end position="397"/>
    </location>
</feature>
<comment type="subcellular location">
    <subcellularLocation>
        <location evidence="5">Endoplasmic reticulum membrane</location>
        <topology evidence="5">Multi-pass membrane protein</topology>
    </subcellularLocation>
    <subcellularLocation>
        <location evidence="1">Membrane</location>
        <topology evidence="1">Multi-pass membrane protein</topology>
    </subcellularLocation>
</comment>
<dbReference type="CTD" id="33425"/>
<dbReference type="Proteomes" id="UP000515160">
    <property type="component" value="Chromosome 2L"/>
</dbReference>
<feature type="transmembrane region" description="Helical" evidence="5">
    <location>
        <begin position="335"/>
        <end position="353"/>
    </location>
</feature>
<gene>
    <name evidence="7" type="primary">LOC117564774</name>
</gene>
<evidence type="ECO:0000313" key="7">
    <source>
        <dbReference type="RefSeq" id="XP_034099564.1"/>
    </source>
</evidence>
<evidence type="ECO:0000313" key="6">
    <source>
        <dbReference type="Proteomes" id="UP000515160"/>
    </source>
</evidence>
<keyword evidence="3 5" id="KW-1133">Transmembrane helix</keyword>
<comment type="function">
    <text evidence="5">A acetyltransferase, which acetylates the inositol ring of phosphatidylinositol during biosynthesis of GPI-anchor.</text>
</comment>
<keyword evidence="2 5" id="KW-0812">Transmembrane</keyword>